<dbReference type="GO" id="GO:0030170">
    <property type="term" value="F:pyridoxal phosphate binding"/>
    <property type="evidence" value="ECO:0007669"/>
    <property type="project" value="InterPro"/>
</dbReference>
<organism evidence="4">
    <name type="scientific">Candidatus Moduliflexus flocculans</name>
    <dbReference type="NCBI Taxonomy" id="1499966"/>
    <lineage>
        <taxon>Bacteria</taxon>
        <taxon>Candidatus Moduliflexota</taxon>
        <taxon>Candidatus Moduliflexia</taxon>
        <taxon>Candidatus Moduliflexales</taxon>
        <taxon>Candidatus Moduliflexaceae</taxon>
    </lineage>
</organism>
<keyword evidence="2" id="KW-0663">Pyridoxal phosphate</keyword>
<dbReference type="STRING" id="1499966.U14_05683"/>
<keyword evidence="5" id="KW-1185">Reference proteome</keyword>
<dbReference type="InterPro" id="IPR015424">
    <property type="entry name" value="PyrdxlP-dep_Trfase"/>
</dbReference>
<protein>
    <submittedName>
        <fullName evidence="4">L-threonine-O-3-phosphate decarboxylase, putative</fullName>
    </submittedName>
</protein>
<dbReference type="Gene3D" id="3.40.640.10">
    <property type="entry name" value="Type I PLP-dependent aspartate aminotransferase-like (Major domain)"/>
    <property type="match status" value="1"/>
</dbReference>
<name>A0A081BSL7_9BACT</name>
<evidence type="ECO:0000256" key="2">
    <source>
        <dbReference type="ARBA" id="ARBA00022898"/>
    </source>
</evidence>
<feature type="domain" description="Aminotransferase class I/classII large" evidence="3">
    <location>
        <begin position="18"/>
        <end position="338"/>
    </location>
</feature>
<gene>
    <name evidence="4" type="ORF">U14_05683</name>
</gene>
<sequence length="356" mass="40681">MKHGGDLLSYQHLYDGELLDFSSNINPFGYPKALDEAFRSGIHALTAYPDIRYRRLRRAISDYLACALNEVMVGNGSIDILDYFCRRGKRVIVCVPCFIEYSERAQVYQTPVVSVPLPDDFVISADLFAPMIAPNDVLMLGNPNNPTGRLIPQNELMRLQQIAEERGAMIVLDEAFVEFCDAGYDSIRLFRDKSNICVIRAATKFFGLPGVRLGYGWATPEIVRKFEQQALPWRINALADLAGQVIFRDTDYIERTKAYMRQERQFVFSELSQIPGMRVFPTDTNFLLIRLLTTTEQTIFDWCIRRGLVIRKASTFEGLDERFIRVAIKDHVSNLRLIQAFNDWACQHPAAAMPTK</sequence>
<dbReference type="PANTHER" id="PTHR42885">
    <property type="entry name" value="HISTIDINOL-PHOSPHATE AMINOTRANSFERASE-RELATED"/>
    <property type="match status" value="1"/>
</dbReference>
<dbReference type="PANTHER" id="PTHR42885:SF1">
    <property type="entry name" value="THREONINE-PHOSPHATE DECARBOXYLASE"/>
    <property type="match status" value="1"/>
</dbReference>
<dbReference type="Proteomes" id="UP000030700">
    <property type="component" value="Unassembled WGS sequence"/>
</dbReference>
<evidence type="ECO:0000256" key="1">
    <source>
        <dbReference type="ARBA" id="ARBA00001933"/>
    </source>
</evidence>
<comment type="cofactor">
    <cofactor evidence="1">
        <name>pyridoxal 5'-phosphate</name>
        <dbReference type="ChEBI" id="CHEBI:597326"/>
    </cofactor>
</comment>
<reference evidence="4" key="1">
    <citation type="journal article" date="2015" name="PeerJ">
        <title>First genomic representation of candidate bacterial phylum KSB3 points to enhanced environmental sensing as a trigger of wastewater bulking.</title>
        <authorList>
            <person name="Sekiguchi Y."/>
            <person name="Ohashi A."/>
            <person name="Parks D.H."/>
            <person name="Yamauchi T."/>
            <person name="Tyson G.W."/>
            <person name="Hugenholtz P."/>
        </authorList>
    </citation>
    <scope>NUCLEOTIDE SEQUENCE [LARGE SCALE GENOMIC DNA]</scope>
</reference>
<dbReference type="AlphaFoldDB" id="A0A081BSL7"/>
<dbReference type="Gene3D" id="3.90.1150.10">
    <property type="entry name" value="Aspartate Aminotransferase, domain 1"/>
    <property type="match status" value="1"/>
</dbReference>
<dbReference type="HOGENOM" id="CLU_017584_3_2_0"/>
<evidence type="ECO:0000259" key="3">
    <source>
        <dbReference type="Pfam" id="PF00155"/>
    </source>
</evidence>
<dbReference type="EMBL" id="DF820461">
    <property type="protein sequence ID" value="GAK54398.1"/>
    <property type="molecule type" value="Genomic_DNA"/>
</dbReference>
<dbReference type="CDD" id="cd00609">
    <property type="entry name" value="AAT_like"/>
    <property type="match status" value="1"/>
</dbReference>
<accession>A0A081BSL7</accession>
<evidence type="ECO:0000313" key="4">
    <source>
        <dbReference type="EMBL" id="GAK54398.1"/>
    </source>
</evidence>
<dbReference type="SUPFAM" id="SSF53383">
    <property type="entry name" value="PLP-dependent transferases"/>
    <property type="match status" value="1"/>
</dbReference>
<proteinExistence type="predicted"/>
<evidence type="ECO:0000313" key="5">
    <source>
        <dbReference type="Proteomes" id="UP000030700"/>
    </source>
</evidence>
<dbReference type="Pfam" id="PF00155">
    <property type="entry name" value="Aminotran_1_2"/>
    <property type="match status" value="1"/>
</dbReference>
<dbReference type="InterPro" id="IPR004839">
    <property type="entry name" value="Aminotransferase_I/II_large"/>
</dbReference>
<dbReference type="InterPro" id="IPR015422">
    <property type="entry name" value="PyrdxlP-dep_Trfase_small"/>
</dbReference>
<dbReference type="InterPro" id="IPR015421">
    <property type="entry name" value="PyrdxlP-dep_Trfase_major"/>
</dbReference>